<dbReference type="ExpressionAtlas" id="A0A3L6FXL7">
    <property type="expression patterns" value="baseline and differential"/>
</dbReference>
<dbReference type="Proteomes" id="UP000251960">
    <property type="component" value="Chromosome 2"/>
</dbReference>
<proteinExistence type="predicted"/>
<protein>
    <recommendedName>
        <fullName evidence="3">ARM repeat superfamily protein</fullName>
    </recommendedName>
</protein>
<sequence length="554" mass="55098">MPSPPEDESGDPGLAECLRLLEAVPAAAASCPAFRRHWPSISASLAALSDSLTSHAVPPASPLLAPLAAALRALLSVSAAGDAPRLGHLHTVSLLSSTAATLSQLAADARLLAAPATSGADHGSAADLLVSRLRLGSAASRAAALDELASAAPSLPGPSAAAAVSAVAELLDSAGGGGGGGGDLRERAVAALAALACSDAARPALAQEAGAVVPHLCRALESGSSSGAEHACAALLPLTAASRDAAAAVAARGGVAALLAACAGGTPAAQAAAAGVLRNLAAFPDLRPALRDEGALPMLVQLVSLGTPRARELALGCLQSLTAGDDDGDEEGQRLKVEAFQAGALGCVRDFLDGSRGDEAGLAPALGLLRNMASFRYIAEIAAASGGFAAHVAAALGSDRSATRTEAALALAELFGNAGGVKAGRHQHEAVAADCVPRLVWMMEAKAAAERDAAARALAALLAASGGCRRAFRKDERGVVNAVQLLDPGARAVDRRFPVSVLLAVAPSRRCRKQMVAAGACGFLQGLVAAEVEGAKRLAEWLGKGKMLGVFPRT</sequence>
<gene>
    <name evidence="1" type="ORF">Zm00014a_036484</name>
</gene>
<dbReference type="PANTHER" id="PTHR46043">
    <property type="entry name" value="ARM REPEAT SUPERFAMILY PROTEIN"/>
    <property type="match status" value="1"/>
</dbReference>
<dbReference type="InterPro" id="IPR000225">
    <property type="entry name" value="Armadillo"/>
</dbReference>
<evidence type="ECO:0000313" key="2">
    <source>
        <dbReference type="Proteomes" id="UP000251960"/>
    </source>
</evidence>
<dbReference type="PANTHER" id="PTHR46043:SF13">
    <property type="entry name" value="ARM REPEAT SUPERFAMILY PROTEIN"/>
    <property type="match status" value="1"/>
</dbReference>
<evidence type="ECO:0008006" key="3">
    <source>
        <dbReference type="Google" id="ProtNLM"/>
    </source>
</evidence>
<dbReference type="InterPro" id="IPR016024">
    <property type="entry name" value="ARM-type_fold"/>
</dbReference>
<dbReference type="SMART" id="SM00185">
    <property type="entry name" value="ARM"/>
    <property type="match status" value="5"/>
</dbReference>
<dbReference type="EMBL" id="NCVQ01000003">
    <property type="protein sequence ID" value="PWZ39496.1"/>
    <property type="molecule type" value="Genomic_DNA"/>
</dbReference>
<reference evidence="1 2" key="1">
    <citation type="journal article" date="2018" name="Nat. Genet.">
        <title>Extensive intraspecific gene order and gene structural variations between Mo17 and other maize genomes.</title>
        <authorList>
            <person name="Sun S."/>
            <person name="Zhou Y."/>
            <person name="Chen J."/>
            <person name="Shi J."/>
            <person name="Zhao H."/>
            <person name="Zhao H."/>
            <person name="Song W."/>
            <person name="Zhang M."/>
            <person name="Cui Y."/>
            <person name="Dong X."/>
            <person name="Liu H."/>
            <person name="Ma X."/>
            <person name="Jiao Y."/>
            <person name="Wang B."/>
            <person name="Wei X."/>
            <person name="Stein J.C."/>
            <person name="Glaubitz J.C."/>
            <person name="Lu F."/>
            <person name="Yu G."/>
            <person name="Liang C."/>
            <person name="Fengler K."/>
            <person name="Li B."/>
            <person name="Rafalski A."/>
            <person name="Schnable P.S."/>
            <person name="Ware D.H."/>
            <person name="Buckler E.S."/>
            <person name="Lai J."/>
        </authorList>
    </citation>
    <scope>NUCLEOTIDE SEQUENCE [LARGE SCALE GENOMIC DNA]</scope>
    <source>
        <strain evidence="2">cv. Missouri 17</strain>
        <tissue evidence="1">Seedling</tissue>
    </source>
</reference>
<dbReference type="Gene3D" id="1.25.10.10">
    <property type="entry name" value="Leucine-rich Repeat Variant"/>
    <property type="match status" value="1"/>
</dbReference>
<name>A0A3L6FXL7_MAIZE</name>
<evidence type="ECO:0000313" key="1">
    <source>
        <dbReference type="EMBL" id="PWZ39496.1"/>
    </source>
</evidence>
<accession>A0A3L6FXL7</accession>
<organism evidence="1 2">
    <name type="scientific">Zea mays</name>
    <name type="common">Maize</name>
    <dbReference type="NCBI Taxonomy" id="4577"/>
    <lineage>
        <taxon>Eukaryota</taxon>
        <taxon>Viridiplantae</taxon>
        <taxon>Streptophyta</taxon>
        <taxon>Embryophyta</taxon>
        <taxon>Tracheophyta</taxon>
        <taxon>Spermatophyta</taxon>
        <taxon>Magnoliopsida</taxon>
        <taxon>Liliopsida</taxon>
        <taxon>Poales</taxon>
        <taxon>Poaceae</taxon>
        <taxon>PACMAD clade</taxon>
        <taxon>Panicoideae</taxon>
        <taxon>Andropogonodae</taxon>
        <taxon>Andropogoneae</taxon>
        <taxon>Tripsacinae</taxon>
        <taxon>Zea</taxon>
    </lineage>
</organism>
<dbReference type="InterPro" id="IPR011989">
    <property type="entry name" value="ARM-like"/>
</dbReference>
<dbReference type="AlphaFoldDB" id="A0A3L6FXL7"/>
<comment type="caution">
    <text evidence="1">The sequence shown here is derived from an EMBL/GenBank/DDBJ whole genome shotgun (WGS) entry which is preliminary data.</text>
</comment>
<dbReference type="SUPFAM" id="SSF48371">
    <property type="entry name" value="ARM repeat"/>
    <property type="match status" value="1"/>
</dbReference>